<comment type="caution">
    <text evidence="2">The sequence shown here is derived from an EMBL/GenBank/DDBJ whole genome shotgun (WGS) entry which is preliminary data.</text>
</comment>
<keyword evidence="1" id="KW-0812">Transmembrane</keyword>
<feature type="transmembrane region" description="Helical" evidence="1">
    <location>
        <begin position="6"/>
        <end position="28"/>
    </location>
</feature>
<evidence type="ECO:0000256" key="1">
    <source>
        <dbReference type="SAM" id="Phobius"/>
    </source>
</evidence>
<gene>
    <name evidence="2" type="ORF">FHW14_001540</name>
</gene>
<sequence length="30" mass="3177">MRAVRIVFVVYVVSIAVGLGLAFVTGLLGR</sequence>
<dbReference type="EMBL" id="JACHVT010000003">
    <property type="protein sequence ID" value="MBB2986386.1"/>
    <property type="molecule type" value="Genomic_DNA"/>
</dbReference>
<reference evidence="2 3" key="1">
    <citation type="submission" date="2020-08" db="EMBL/GenBank/DDBJ databases">
        <title>Genomic Encyclopedia of Type Strains, Phase IV (KMG-V): Genome sequencing to study the core and pangenomes of soil and plant-associated prokaryotes.</title>
        <authorList>
            <person name="Whitman W."/>
        </authorList>
    </citation>
    <scope>NUCLEOTIDE SEQUENCE [LARGE SCALE GENOMIC DNA]</scope>
    <source>
        <strain evidence="2 3">B3ACCR2</strain>
    </source>
</reference>
<evidence type="ECO:0000313" key="2">
    <source>
        <dbReference type="EMBL" id="MBB2986386.1"/>
    </source>
</evidence>
<name>A0A839PWL8_9MICO</name>
<keyword evidence="1" id="KW-1133">Transmembrane helix</keyword>
<dbReference type="Proteomes" id="UP000590811">
    <property type="component" value="Unassembled WGS sequence"/>
</dbReference>
<evidence type="ECO:0000313" key="3">
    <source>
        <dbReference type="Proteomes" id="UP000590811"/>
    </source>
</evidence>
<proteinExistence type="predicted"/>
<keyword evidence="1" id="KW-0472">Membrane</keyword>
<protein>
    <submittedName>
        <fullName evidence="2">Uncharacterized protein</fullName>
    </submittedName>
</protein>
<organism evidence="2 3">
    <name type="scientific">Terracoccus luteus</name>
    <dbReference type="NCBI Taxonomy" id="53356"/>
    <lineage>
        <taxon>Bacteria</taxon>
        <taxon>Bacillati</taxon>
        <taxon>Actinomycetota</taxon>
        <taxon>Actinomycetes</taxon>
        <taxon>Micrococcales</taxon>
        <taxon>Intrasporangiaceae</taxon>
        <taxon>Terracoccus</taxon>
    </lineage>
</organism>
<accession>A0A839PWL8</accession>
<dbReference type="AlphaFoldDB" id="A0A839PWL8"/>